<keyword evidence="2" id="KW-1185">Reference proteome</keyword>
<name>A0ACD5AF81_9ACTN</name>
<dbReference type="Proteomes" id="UP001432251">
    <property type="component" value="Chromosome"/>
</dbReference>
<accession>A0ACD5AF81</accession>
<sequence>MTFSPRTWTSGEVATAAMFNTEIRDQFNSFFGAWSTYTPSWGADGGAAPTLGNGSLTGRYLKTGRTVDWVLQLTWGSTSAAGGGGSSENWWFGLPAAPAAGFSQRIVQADAFDNSASLHYAGTAIYSTLNSGCVKTFVDQLGTGLVAANAPIWDSTAPFVWAASDILYASGRYEAAA</sequence>
<proteinExistence type="predicted"/>
<reference evidence="1" key="1">
    <citation type="journal article" date="2025" name="Int. J. Syst. Evol. Microbiol.">
        <title>Streptomyces citrinus sp. nov., with yellow diffusible pigment.</title>
        <authorList>
            <person name="He Y."/>
            <person name="Yang E."/>
            <person name="Xu J."/>
            <person name="Sun Y."/>
            <person name="Sun L."/>
        </authorList>
    </citation>
    <scope>NUCLEOTIDE SEQUENCE</scope>
    <source>
        <strain evidence="1">Q6</strain>
    </source>
</reference>
<organism evidence="1 2">
    <name type="scientific">Streptomyces citrinus</name>
    <dbReference type="NCBI Taxonomy" id="3118173"/>
    <lineage>
        <taxon>Bacteria</taxon>
        <taxon>Bacillati</taxon>
        <taxon>Actinomycetota</taxon>
        <taxon>Actinomycetes</taxon>
        <taxon>Kitasatosporales</taxon>
        <taxon>Streptomycetaceae</taxon>
        <taxon>Streptomyces</taxon>
    </lineage>
</organism>
<gene>
    <name evidence="1" type="ORF">V2W30_22710</name>
</gene>
<protein>
    <submittedName>
        <fullName evidence="1">Uncharacterized protein</fullName>
    </submittedName>
</protein>
<evidence type="ECO:0000313" key="2">
    <source>
        <dbReference type="Proteomes" id="UP001432251"/>
    </source>
</evidence>
<evidence type="ECO:0000313" key="1">
    <source>
        <dbReference type="EMBL" id="WWQ65861.1"/>
    </source>
</evidence>
<dbReference type="EMBL" id="CP146022">
    <property type="protein sequence ID" value="WWQ65861.1"/>
    <property type="molecule type" value="Genomic_DNA"/>
</dbReference>